<dbReference type="SUPFAM" id="SSF51905">
    <property type="entry name" value="FAD/NAD(P)-binding domain"/>
    <property type="match status" value="1"/>
</dbReference>
<dbReference type="EMBL" id="AZGZ01000001">
    <property type="protein sequence ID" value="KZZ98111.1"/>
    <property type="molecule type" value="Genomic_DNA"/>
</dbReference>
<name>A0A168DU36_9EURO</name>
<dbReference type="GO" id="GO:0016651">
    <property type="term" value="F:oxidoreductase activity, acting on NAD(P)H"/>
    <property type="evidence" value="ECO:0007669"/>
    <property type="project" value="TreeGrafter"/>
</dbReference>
<gene>
    <name evidence="8" type="ORF">AAP_00372</name>
</gene>
<evidence type="ECO:0000313" key="9">
    <source>
        <dbReference type="Proteomes" id="UP000242877"/>
    </source>
</evidence>
<proteinExistence type="inferred from homology"/>
<dbReference type="AlphaFoldDB" id="A0A168DU36"/>
<dbReference type="Pfam" id="PF07992">
    <property type="entry name" value="Pyr_redox_2"/>
    <property type="match status" value="1"/>
</dbReference>
<dbReference type="Gene3D" id="3.30.390.30">
    <property type="match status" value="1"/>
</dbReference>
<dbReference type="GO" id="GO:0005737">
    <property type="term" value="C:cytoplasm"/>
    <property type="evidence" value="ECO:0007669"/>
    <property type="project" value="TreeGrafter"/>
</dbReference>
<comment type="caution">
    <text evidence="8">The sequence shown here is derived from an EMBL/GenBank/DDBJ whole genome shotgun (WGS) entry which is preliminary data.</text>
</comment>
<feature type="domain" description="FAD/NAD(P)-binding" evidence="6">
    <location>
        <begin position="4"/>
        <end position="306"/>
    </location>
</feature>
<reference evidence="8 9" key="1">
    <citation type="journal article" date="2016" name="Genome Biol. Evol.">
        <title>Divergent and convergent evolution of fungal pathogenicity.</title>
        <authorList>
            <person name="Shang Y."/>
            <person name="Xiao G."/>
            <person name="Zheng P."/>
            <person name="Cen K."/>
            <person name="Zhan S."/>
            <person name="Wang C."/>
        </authorList>
    </citation>
    <scope>NUCLEOTIDE SEQUENCE [LARGE SCALE GENOMIC DNA]</scope>
    <source>
        <strain evidence="8 9">ARSEF 7405</strain>
    </source>
</reference>
<dbReference type="Gene3D" id="3.50.50.60">
    <property type="entry name" value="FAD/NAD(P)-binding domain"/>
    <property type="match status" value="2"/>
</dbReference>
<comment type="similarity">
    <text evidence="2">Belongs to the FAD-dependent oxidoreductase family.</text>
</comment>
<evidence type="ECO:0000256" key="2">
    <source>
        <dbReference type="ARBA" id="ARBA00006442"/>
    </source>
</evidence>
<dbReference type="InterPro" id="IPR036188">
    <property type="entry name" value="FAD/NAD-bd_sf"/>
</dbReference>
<dbReference type="Pfam" id="PF14759">
    <property type="entry name" value="Reductase_C"/>
    <property type="match status" value="1"/>
</dbReference>
<keyword evidence="4" id="KW-0274">FAD</keyword>
<evidence type="ECO:0000256" key="4">
    <source>
        <dbReference type="ARBA" id="ARBA00022827"/>
    </source>
</evidence>
<evidence type="ECO:0000313" key="8">
    <source>
        <dbReference type="EMBL" id="KZZ98111.1"/>
    </source>
</evidence>
<evidence type="ECO:0000259" key="7">
    <source>
        <dbReference type="Pfam" id="PF14759"/>
    </source>
</evidence>
<accession>A0A168DU36</accession>
<evidence type="ECO:0000259" key="6">
    <source>
        <dbReference type="Pfam" id="PF07992"/>
    </source>
</evidence>
<dbReference type="OrthoDB" id="6029at2759"/>
<dbReference type="VEuPathDB" id="FungiDB:AAP_00372"/>
<evidence type="ECO:0000256" key="3">
    <source>
        <dbReference type="ARBA" id="ARBA00022630"/>
    </source>
</evidence>
<keyword evidence="3" id="KW-0285">Flavoprotein</keyword>
<evidence type="ECO:0000256" key="5">
    <source>
        <dbReference type="ARBA" id="ARBA00023002"/>
    </source>
</evidence>
<organism evidence="8 9">
    <name type="scientific">Ascosphaera apis ARSEF 7405</name>
    <dbReference type="NCBI Taxonomy" id="392613"/>
    <lineage>
        <taxon>Eukaryota</taxon>
        <taxon>Fungi</taxon>
        <taxon>Dikarya</taxon>
        <taxon>Ascomycota</taxon>
        <taxon>Pezizomycotina</taxon>
        <taxon>Eurotiomycetes</taxon>
        <taxon>Eurotiomycetidae</taxon>
        <taxon>Onygenales</taxon>
        <taxon>Ascosphaeraceae</taxon>
        <taxon>Ascosphaera</taxon>
    </lineage>
</organism>
<sequence length="416" mass="45251">MIYSGSGAIGCLEALVNNGYPGKISLISSPDQTYPIDRTKLSKALITEENPILLRNKEWYTNCKIDVHFDTVKTVDFQGKTVFTEGGKEYQYSQVVVATGGKPKALPLPGFSPENAFLLRAIRDAKRIVDAVGDGNKKIVVIGTSFIGMEVGNALSKNNDVTMVGMSAAPMDQIMGEKVGKIFQSLLEKSGAKFQMNAAVERLSTSEEHPGKKFVHIKDRKEPLEADIVVIGVGVSPATELIPKDAVRLLDDGSLKVDHHFQIDGLSNAYAIGDIATYPYWGPGSGMKGGKTDTRIEHWDVAQNAGKAAGDHIVHQLKHPGTKLPPKEFVPIFWSALGQQLRYCGNTINGYDDVILQGNPDEAKFVAYYTLEDTVVAVASMGSDPVVMKCVNLMKARKMPSKKQIQDGVNVLELKV</sequence>
<dbReference type="PRINTS" id="PR00411">
    <property type="entry name" value="PNDRDTASEI"/>
</dbReference>
<dbReference type="Proteomes" id="UP000242877">
    <property type="component" value="Unassembled WGS sequence"/>
</dbReference>
<comment type="cofactor">
    <cofactor evidence="1">
        <name>FAD</name>
        <dbReference type="ChEBI" id="CHEBI:57692"/>
    </cofactor>
</comment>
<feature type="domain" description="Reductase C-terminal" evidence="7">
    <location>
        <begin position="333"/>
        <end position="408"/>
    </location>
</feature>
<keyword evidence="9" id="KW-1185">Reference proteome</keyword>
<dbReference type="SUPFAM" id="SSF55424">
    <property type="entry name" value="FAD/NAD-linked reductases, dimerisation (C-terminal) domain"/>
    <property type="match status" value="1"/>
</dbReference>
<evidence type="ECO:0000256" key="1">
    <source>
        <dbReference type="ARBA" id="ARBA00001974"/>
    </source>
</evidence>
<dbReference type="PANTHER" id="PTHR43557">
    <property type="entry name" value="APOPTOSIS-INDUCING FACTOR 1"/>
    <property type="match status" value="1"/>
</dbReference>
<dbReference type="InterPro" id="IPR023753">
    <property type="entry name" value="FAD/NAD-binding_dom"/>
</dbReference>
<protein>
    <submittedName>
        <fullName evidence="8">Pyridine nucleotide-disulfide oxidoreductase, FAD/NAD(P)-binding domain protein</fullName>
    </submittedName>
</protein>
<dbReference type="InterPro" id="IPR016156">
    <property type="entry name" value="FAD/NAD-linked_Rdtase_dimer_sf"/>
</dbReference>
<dbReference type="InterPro" id="IPR028202">
    <property type="entry name" value="Reductase_C"/>
</dbReference>
<dbReference type="InterPro" id="IPR050446">
    <property type="entry name" value="FAD-oxidoreductase/Apoptosis"/>
</dbReference>
<dbReference type="PRINTS" id="PR00368">
    <property type="entry name" value="FADPNR"/>
</dbReference>
<dbReference type="PANTHER" id="PTHR43557:SF2">
    <property type="entry name" value="RIESKE DOMAIN-CONTAINING PROTEIN-RELATED"/>
    <property type="match status" value="1"/>
</dbReference>
<keyword evidence="5" id="KW-0560">Oxidoreductase</keyword>